<dbReference type="EMBL" id="SIXI01000004">
    <property type="protein sequence ID" value="TBO30212.1"/>
    <property type="molecule type" value="Genomic_DNA"/>
</dbReference>
<evidence type="ECO:0000256" key="4">
    <source>
        <dbReference type="SAM" id="Phobius"/>
    </source>
</evidence>
<dbReference type="RefSeq" id="WP_130968205.1">
    <property type="nucleotide sequence ID" value="NZ_SIXI01000004.1"/>
</dbReference>
<protein>
    <submittedName>
        <fullName evidence="6">SMP-30/gluconolactonase/LRE family protein</fullName>
    </submittedName>
</protein>
<dbReference type="OrthoDB" id="9775406at2"/>
<gene>
    <name evidence="6" type="ORF">EYS42_10965</name>
</gene>
<evidence type="ECO:0000313" key="6">
    <source>
        <dbReference type="EMBL" id="TBO30212.1"/>
    </source>
</evidence>
<evidence type="ECO:0000256" key="1">
    <source>
        <dbReference type="ARBA" id="ARBA00009191"/>
    </source>
</evidence>
<evidence type="ECO:0000256" key="3">
    <source>
        <dbReference type="ARBA" id="ARBA00023180"/>
    </source>
</evidence>
<dbReference type="Pfam" id="PF20067">
    <property type="entry name" value="SSL_N"/>
    <property type="match status" value="1"/>
</dbReference>
<reference evidence="6 7" key="1">
    <citation type="submission" date="2019-02" db="EMBL/GenBank/DDBJ databases">
        <title>Aquabacterium sp. strain KMB7.</title>
        <authorList>
            <person name="Chen W.-M."/>
        </authorList>
    </citation>
    <scope>NUCLEOTIDE SEQUENCE [LARGE SCALE GENOMIC DNA]</scope>
    <source>
        <strain evidence="6 7">KMB7</strain>
    </source>
</reference>
<organism evidence="6 7">
    <name type="scientific">Aquabacterium lacunae</name>
    <dbReference type="NCBI Taxonomy" id="2528630"/>
    <lineage>
        <taxon>Bacteria</taxon>
        <taxon>Pseudomonadati</taxon>
        <taxon>Pseudomonadota</taxon>
        <taxon>Betaproteobacteria</taxon>
        <taxon>Burkholderiales</taxon>
        <taxon>Aquabacterium</taxon>
    </lineage>
</organism>
<keyword evidence="2" id="KW-0597">Phosphoprotein</keyword>
<dbReference type="PANTHER" id="PTHR10426">
    <property type="entry name" value="STRICTOSIDINE SYNTHASE-RELATED"/>
    <property type="match status" value="1"/>
</dbReference>
<dbReference type="GO" id="GO:0016787">
    <property type="term" value="F:hydrolase activity"/>
    <property type="evidence" value="ECO:0007669"/>
    <property type="project" value="TreeGrafter"/>
</dbReference>
<dbReference type="SUPFAM" id="SSF63829">
    <property type="entry name" value="Calcium-dependent phosphotriesterase"/>
    <property type="match status" value="1"/>
</dbReference>
<keyword evidence="7" id="KW-1185">Reference proteome</keyword>
<proteinExistence type="inferred from homology"/>
<comment type="caution">
    <text evidence="6">The sequence shown here is derived from an EMBL/GenBank/DDBJ whole genome shotgun (WGS) entry which is preliminary data.</text>
</comment>
<keyword evidence="4" id="KW-1133">Transmembrane helix</keyword>
<dbReference type="InterPro" id="IPR011042">
    <property type="entry name" value="6-blade_b-propeller_TolB-like"/>
</dbReference>
<dbReference type="AlphaFoldDB" id="A0A4Q9GXX4"/>
<keyword evidence="4" id="KW-0472">Membrane</keyword>
<evidence type="ECO:0000313" key="7">
    <source>
        <dbReference type="Proteomes" id="UP000292120"/>
    </source>
</evidence>
<name>A0A4Q9GXX4_9BURK</name>
<dbReference type="PANTHER" id="PTHR10426:SF88">
    <property type="entry name" value="ADIPOCYTE PLASMA MEMBRANE-ASSOCIATED PROTEIN HEMOMUCIN-RELATED"/>
    <property type="match status" value="1"/>
</dbReference>
<dbReference type="Pfam" id="PF03088">
    <property type="entry name" value="Str_synth"/>
    <property type="match status" value="1"/>
</dbReference>
<keyword evidence="4" id="KW-0812">Transmembrane</keyword>
<comment type="similarity">
    <text evidence="1">Belongs to the strictosidine synthase family.</text>
</comment>
<dbReference type="Proteomes" id="UP000292120">
    <property type="component" value="Unassembled WGS sequence"/>
</dbReference>
<dbReference type="Gene3D" id="2.120.10.30">
    <property type="entry name" value="TolB, C-terminal domain"/>
    <property type="match status" value="1"/>
</dbReference>
<accession>A0A4Q9GXX4</accession>
<dbReference type="InterPro" id="IPR018119">
    <property type="entry name" value="Strictosidine_synth_cons-reg"/>
</dbReference>
<feature type="domain" description="Strictosidine synthase conserved region" evidence="5">
    <location>
        <begin position="168"/>
        <end position="252"/>
    </location>
</feature>
<keyword evidence="3" id="KW-0325">Glycoprotein</keyword>
<evidence type="ECO:0000256" key="2">
    <source>
        <dbReference type="ARBA" id="ARBA00022553"/>
    </source>
</evidence>
<sequence length="399" mass="43217">MTINKPSQRSWLRFIGSWLTPLIALVVWLGFWPVPIQPVAWQAPTDAGHTAPHAPNTRLAGLQQWPLPEGQEGPEHITAHRGQVYTALANGDVVRLGPEGQLDKLANTGGRPLGLEISPDGTLYIADAMKGLLAMRLEGGASTLKPLVTEVDHPVPNDPIRYADAVALDVRGNVWFSDATRRFSAREVGSTFDASVLDILENSCTGRLLVLDPATQRHREALSGLCFPNGLAFSADGRSLFVAETGRYRILKVDLAALSTTRSSQGMSNVPSLKDAMDQGAARILIDNLPGYPDNLTRGENGRLWTGLTKPRSKLLDLAADKPWLREVMVRLPKALCPVPPAYGHVIAFDENGQIVDDLQDPKGAYPETTAATEVGGKLFIQSLHAHSVGWMPYSGPAR</sequence>
<feature type="transmembrane region" description="Helical" evidence="4">
    <location>
        <begin position="12"/>
        <end position="32"/>
    </location>
</feature>
<evidence type="ECO:0000259" key="5">
    <source>
        <dbReference type="Pfam" id="PF03088"/>
    </source>
</evidence>